<keyword evidence="7" id="KW-0560">Oxidoreductase</keyword>
<evidence type="ECO:0000256" key="6">
    <source>
        <dbReference type="ARBA" id="ARBA00022723"/>
    </source>
</evidence>
<dbReference type="PANTHER" id="PTHR42917">
    <property type="entry name" value="2,4-DIENOYL-COA REDUCTASE"/>
    <property type="match status" value="1"/>
</dbReference>
<protein>
    <submittedName>
        <fullName evidence="12">Mycofactocin system FadH/OYE family oxidoreductase 1</fullName>
    </submittedName>
</protein>
<evidence type="ECO:0000256" key="3">
    <source>
        <dbReference type="ARBA" id="ARBA00011048"/>
    </source>
</evidence>
<dbReference type="Gene3D" id="3.50.50.60">
    <property type="entry name" value="FAD/NAD(P)-binding domain"/>
    <property type="match status" value="1"/>
</dbReference>
<dbReference type="InterPro" id="IPR036188">
    <property type="entry name" value="FAD/NAD-bd_sf"/>
</dbReference>
<comment type="cofactor">
    <cofactor evidence="1">
        <name>FMN</name>
        <dbReference type="ChEBI" id="CHEBI:58210"/>
    </cofactor>
</comment>
<keyword evidence="8" id="KW-0408">Iron</keyword>
<keyword evidence="13" id="KW-1185">Reference proteome</keyword>
<feature type="domain" description="NADH:flavin oxidoreductase/NADH oxidase N-terminal" evidence="11">
    <location>
        <begin position="15"/>
        <end position="338"/>
    </location>
</feature>
<sequence>MRLQPAVGGDVELTGPVGLGPRTAPSRVLFGPHVTNLGRGRALSDRHVAYYAERAAGGTGVIVTEVASVDPSDHPYERAPLAADCAAGWAAVAEACRPHGALVLAGLGHTGSQGSSAYHQRALWAPSRVPDVASRELPVELEADEIRRLVAGFAEAAATASAAGLDGVEIAAGQHSLLRQFLSGLTNHRTDAHGQDRALLLREVLGAVRERLGDGVLGLRLSCDELAPWAGITPERGAELAAEFAAAVDYLVVVRGSAMGTSATRPDLHTPPGFNTGLCRDVRTAVAGRTPVVLQGSVVSPEQAQRALDDGVADLVEMTRAQIADPRLVALVRDGRPERVRPCVLCNQKCRVRDARNPVVSCVGEPRSGHETEDPPVSGTDPAPREVLVVGGGPAGLEAARVLALRGHDVLLAERGGQLGGAARWAARVHGRDRLGALVDWLVAEVRRLGVRIALRTPVAAADLGGREVVLATGSVPGPRGYPVRGGTALDAAALLAHLDRGGTADEVLPAGPVAVFDPVGDAVGVGVAELLAAAGRDTALLTPDPVAGTQLALTGDLADANARLQRAGVRLRTRSVPRAVTAGAVLAEHVLTGVREELPAAAVVHCGHRLPDEALDAPLRAGDRTAPRTLHEAVLEGRRAALAAGAAAPVTAGKAAG</sequence>
<evidence type="ECO:0000313" key="13">
    <source>
        <dbReference type="Proteomes" id="UP001564626"/>
    </source>
</evidence>
<reference evidence="12 13" key="1">
    <citation type="submission" date="2024-08" db="EMBL/GenBank/DDBJ databases">
        <title>Genome mining of Saccharopolyspora cebuensis PGLac3 from Nigerian medicinal plant.</title>
        <authorList>
            <person name="Ezeobiora C.E."/>
            <person name="Igbokwe N.H."/>
            <person name="Amin D.H."/>
            <person name="Mendie U.E."/>
        </authorList>
    </citation>
    <scope>NUCLEOTIDE SEQUENCE [LARGE SCALE GENOMIC DNA]</scope>
    <source>
        <strain evidence="12 13">PGLac3</strain>
    </source>
</reference>
<dbReference type="InterPro" id="IPR051793">
    <property type="entry name" value="NADH:flavin_oxidoreductase"/>
</dbReference>
<dbReference type="InterPro" id="IPR001155">
    <property type="entry name" value="OxRdtase_FMN_N"/>
</dbReference>
<gene>
    <name evidence="12" type="ORF">AB8O55_22560</name>
</gene>
<dbReference type="Pfam" id="PF00724">
    <property type="entry name" value="Oxidored_FMN"/>
    <property type="match status" value="1"/>
</dbReference>
<comment type="cofactor">
    <cofactor evidence="2">
        <name>[4Fe-4S] cluster</name>
        <dbReference type="ChEBI" id="CHEBI:49883"/>
    </cofactor>
</comment>
<evidence type="ECO:0000256" key="1">
    <source>
        <dbReference type="ARBA" id="ARBA00001917"/>
    </source>
</evidence>
<evidence type="ECO:0000259" key="11">
    <source>
        <dbReference type="Pfam" id="PF00724"/>
    </source>
</evidence>
<evidence type="ECO:0000256" key="4">
    <source>
        <dbReference type="ARBA" id="ARBA00022630"/>
    </source>
</evidence>
<comment type="similarity">
    <text evidence="3">In the N-terminal section; belongs to the NADH:flavin oxidoreductase/NADH oxidase family.</text>
</comment>
<dbReference type="InterPro" id="IPR023967">
    <property type="entry name" value="CHP03996_oxidoreductase"/>
</dbReference>
<evidence type="ECO:0000256" key="9">
    <source>
        <dbReference type="ARBA" id="ARBA00023014"/>
    </source>
</evidence>
<dbReference type="EMBL" id="JBGEHV010000051">
    <property type="protein sequence ID" value="MEY8042205.1"/>
    <property type="molecule type" value="Genomic_DNA"/>
</dbReference>
<dbReference type="Pfam" id="PF13450">
    <property type="entry name" value="NAD_binding_8"/>
    <property type="match status" value="1"/>
</dbReference>
<evidence type="ECO:0000256" key="10">
    <source>
        <dbReference type="SAM" id="MobiDB-lite"/>
    </source>
</evidence>
<dbReference type="InterPro" id="IPR013785">
    <property type="entry name" value="Aldolase_TIM"/>
</dbReference>
<proteinExistence type="inferred from homology"/>
<dbReference type="NCBIfam" id="TIGR03996">
    <property type="entry name" value="mycofact_OYE_1"/>
    <property type="match status" value="1"/>
</dbReference>
<evidence type="ECO:0000256" key="8">
    <source>
        <dbReference type="ARBA" id="ARBA00023004"/>
    </source>
</evidence>
<keyword evidence="6" id="KW-0479">Metal-binding</keyword>
<evidence type="ECO:0000256" key="2">
    <source>
        <dbReference type="ARBA" id="ARBA00001966"/>
    </source>
</evidence>
<dbReference type="Proteomes" id="UP001564626">
    <property type="component" value="Unassembled WGS sequence"/>
</dbReference>
<dbReference type="PANTHER" id="PTHR42917:SF2">
    <property type="entry name" value="2,4-DIENOYL-COA REDUCTASE [(2E)-ENOYL-COA-PRODUCING]"/>
    <property type="match status" value="1"/>
</dbReference>
<accession>A0ABV4CMA4</accession>
<feature type="region of interest" description="Disordered" evidence="10">
    <location>
        <begin position="363"/>
        <end position="383"/>
    </location>
</feature>
<dbReference type="SUPFAM" id="SSF51971">
    <property type="entry name" value="Nucleotide-binding domain"/>
    <property type="match status" value="1"/>
</dbReference>
<evidence type="ECO:0000256" key="5">
    <source>
        <dbReference type="ARBA" id="ARBA00022643"/>
    </source>
</evidence>
<dbReference type="RefSeq" id="WP_345361679.1">
    <property type="nucleotide sequence ID" value="NZ_BAABII010000005.1"/>
</dbReference>
<keyword evidence="5" id="KW-0288">FMN</keyword>
<dbReference type="Gene3D" id="3.20.20.70">
    <property type="entry name" value="Aldolase class I"/>
    <property type="match status" value="1"/>
</dbReference>
<dbReference type="Gene3D" id="3.40.50.720">
    <property type="entry name" value="NAD(P)-binding Rossmann-like Domain"/>
    <property type="match status" value="1"/>
</dbReference>
<dbReference type="SUPFAM" id="SSF51395">
    <property type="entry name" value="FMN-linked oxidoreductases"/>
    <property type="match status" value="1"/>
</dbReference>
<comment type="caution">
    <text evidence="12">The sequence shown here is derived from an EMBL/GenBank/DDBJ whole genome shotgun (WGS) entry which is preliminary data.</text>
</comment>
<keyword evidence="4" id="KW-0285">Flavoprotein</keyword>
<name>A0ABV4CMA4_9PSEU</name>
<evidence type="ECO:0000256" key="7">
    <source>
        <dbReference type="ARBA" id="ARBA00023002"/>
    </source>
</evidence>
<dbReference type="SUPFAM" id="SSF51905">
    <property type="entry name" value="FAD/NAD(P)-binding domain"/>
    <property type="match status" value="1"/>
</dbReference>
<keyword evidence="9" id="KW-0411">Iron-sulfur</keyword>
<organism evidence="12 13">
    <name type="scientific">Saccharopolyspora cebuensis</name>
    <dbReference type="NCBI Taxonomy" id="418759"/>
    <lineage>
        <taxon>Bacteria</taxon>
        <taxon>Bacillati</taxon>
        <taxon>Actinomycetota</taxon>
        <taxon>Actinomycetes</taxon>
        <taxon>Pseudonocardiales</taxon>
        <taxon>Pseudonocardiaceae</taxon>
        <taxon>Saccharopolyspora</taxon>
    </lineage>
</organism>
<evidence type="ECO:0000313" key="12">
    <source>
        <dbReference type="EMBL" id="MEY8042205.1"/>
    </source>
</evidence>